<dbReference type="EMBL" id="LVHG01000106">
    <property type="protein sequence ID" value="OAK55044.1"/>
    <property type="molecule type" value="Genomic_DNA"/>
</dbReference>
<name>A0AA91DHA5_VARPD</name>
<dbReference type="PANTHER" id="PTHR35861">
    <property type="match status" value="1"/>
</dbReference>
<comment type="similarity">
    <text evidence="1">Belongs to the myoviridae tail sheath protein family.</text>
</comment>
<comment type="caution">
    <text evidence="5">The sequence shown here is derived from an EMBL/GenBank/DDBJ whole genome shotgun (WGS) entry which is preliminary data.</text>
</comment>
<dbReference type="Pfam" id="PF04984">
    <property type="entry name" value="Phage_sheath_1"/>
    <property type="match status" value="1"/>
</dbReference>
<evidence type="ECO:0000313" key="5">
    <source>
        <dbReference type="EMBL" id="OAK55044.1"/>
    </source>
</evidence>
<evidence type="ECO:0000256" key="1">
    <source>
        <dbReference type="ARBA" id="ARBA00008005"/>
    </source>
</evidence>
<dbReference type="InterPro" id="IPR052042">
    <property type="entry name" value="Tail_sheath_structural"/>
</dbReference>
<dbReference type="PANTHER" id="PTHR35861:SF1">
    <property type="entry name" value="PHAGE TAIL SHEATH PROTEIN"/>
    <property type="match status" value="1"/>
</dbReference>
<dbReference type="InterPro" id="IPR054564">
    <property type="entry name" value="Gp18_domIII_N"/>
</dbReference>
<evidence type="ECO:0000259" key="2">
    <source>
        <dbReference type="Pfam" id="PF04984"/>
    </source>
</evidence>
<evidence type="ECO:0000313" key="6">
    <source>
        <dbReference type="Proteomes" id="UP000077852"/>
    </source>
</evidence>
<dbReference type="AlphaFoldDB" id="A0AA91DHA5"/>
<evidence type="ECO:0000259" key="4">
    <source>
        <dbReference type="Pfam" id="PF22671"/>
    </source>
</evidence>
<dbReference type="InterPro" id="IPR035089">
    <property type="entry name" value="Phage_sheath_subtilisin"/>
</dbReference>
<gene>
    <name evidence="5" type="ORF">A3K87_04405</name>
</gene>
<proteinExistence type="inferred from homology"/>
<reference evidence="5 6" key="1">
    <citation type="submission" date="2016-03" db="EMBL/GenBank/DDBJ databases">
        <title>Genome sequence of Variovorax paradoxus KB5.</title>
        <authorList>
            <person name="Jeong H."/>
            <person name="Hong C.E."/>
            <person name="Jo S.H."/>
            <person name="Park J.M."/>
        </authorList>
    </citation>
    <scope>NUCLEOTIDE SEQUENCE [LARGE SCALE GENOMIC DNA]</scope>
    <source>
        <strain evidence="5 6">KB5</strain>
    </source>
</reference>
<dbReference type="Proteomes" id="UP000077852">
    <property type="component" value="Unassembled WGS sequence"/>
</dbReference>
<feature type="domain" description="Tail sheath protein subtilisin-like" evidence="2">
    <location>
        <begin position="108"/>
        <end position="274"/>
    </location>
</feature>
<organism evidence="5 6">
    <name type="scientific">Variovorax paradoxus</name>
    <dbReference type="NCBI Taxonomy" id="34073"/>
    <lineage>
        <taxon>Bacteria</taxon>
        <taxon>Pseudomonadati</taxon>
        <taxon>Pseudomonadota</taxon>
        <taxon>Betaproteobacteria</taxon>
        <taxon>Burkholderiales</taxon>
        <taxon>Comamonadaceae</taxon>
        <taxon>Variovorax</taxon>
    </lineage>
</organism>
<dbReference type="Pfam" id="PF22671">
    <property type="entry name" value="Gp18_domIII_N"/>
    <property type="match status" value="1"/>
</dbReference>
<dbReference type="InterPro" id="IPR020287">
    <property type="entry name" value="Tail_sheath_C"/>
</dbReference>
<protein>
    <submittedName>
        <fullName evidence="5">Phage tail protein</fullName>
    </submittedName>
</protein>
<accession>A0AA91DHA5</accession>
<dbReference type="Pfam" id="PF17482">
    <property type="entry name" value="Phage_sheath_1C"/>
    <property type="match status" value="1"/>
</dbReference>
<evidence type="ECO:0000259" key="3">
    <source>
        <dbReference type="Pfam" id="PF17482"/>
    </source>
</evidence>
<sequence length="393" mass="42194">MSTEFHHGVRVIEVTEGTRPIRVINTSIIGLVATAPDADAATFPLNTPVLVTNVLNAMGKAGTTGTLKKALEAISYQARPLTVVVRVEAGADEAATTSNVIGTVLPSGQRTGMKALLSSQAKLGIKPRILGAPGLDSKPVATAFGSVAQSLRAMAYVSAWECETVTEATAYRKQFGARELMVIHPDFLAWDVIDKANTRSPAVATALGLRAKIDNEVGWHKTISNVAVNGVTGISKDIYWDLQDPATDAGVLNAGDVTTLINRDGYRFWGSRTCSDDPLFAFESATRTGQVLADTIAEAHMWANDKPLLPGLVKDILEGVNTKFRYLTRSGYLVGGSAWAVDGEVNTADELKSGNLILDYDYTPCAPLENLMFRQRITGRYYENFAEQVAKAA</sequence>
<dbReference type="RefSeq" id="WP_081271692.1">
    <property type="nucleotide sequence ID" value="NZ_LVHG01000106.1"/>
</dbReference>
<feature type="domain" description="Tail sheath protein C-terminal" evidence="3">
    <location>
        <begin position="275"/>
        <end position="378"/>
    </location>
</feature>
<feature type="domain" description="Tail sheath protein Gp18-like" evidence="4">
    <location>
        <begin position="26"/>
        <end position="87"/>
    </location>
</feature>